<evidence type="ECO:0000313" key="2">
    <source>
        <dbReference type="Proteomes" id="UP000708208"/>
    </source>
</evidence>
<proteinExistence type="predicted"/>
<accession>A0A8J2L9K1</accession>
<organism evidence="1 2">
    <name type="scientific">Allacma fusca</name>
    <dbReference type="NCBI Taxonomy" id="39272"/>
    <lineage>
        <taxon>Eukaryota</taxon>
        <taxon>Metazoa</taxon>
        <taxon>Ecdysozoa</taxon>
        <taxon>Arthropoda</taxon>
        <taxon>Hexapoda</taxon>
        <taxon>Collembola</taxon>
        <taxon>Symphypleona</taxon>
        <taxon>Sminthuridae</taxon>
        <taxon>Allacma</taxon>
    </lineage>
</organism>
<dbReference type="Proteomes" id="UP000708208">
    <property type="component" value="Unassembled WGS sequence"/>
</dbReference>
<evidence type="ECO:0000313" key="1">
    <source>
        <dbReference type="EMBL" id="CAG7831168.1"/>
    </source>
</evidence>
<gene>
    <name evidence="1" type="ORF">AFUS01_LOCUS40924</name>
</gene>
<comment type="caution">
    <text evidence="1">The sequence shown here is derived from an EMBL/GenBank/DDBJ whole genome shotgun (WGS) entry which is preliminary data.</text>
</comment>
<feature type="non-terminal residue" evidence="1">
    <location>
        <position position="1"/>
    </location>
</feature>
<sequence>MYLSFNGKGPPTLKFETLCSQNSCVNNRK</sequence>
<protein>
    <submittedName>
        <fullName evidence="1">Uncharacterized protein</fullName>
    </submittedName>
</protein>
<name>A0A8J2L9K1_9HEXA</name>
<keyword evidence="2" id="KW-1185">Reference proteome</keyword>
<dbReference type="AlphaFoldDB" id="A0A8J2L9K1"/>
<dbReference type="EMBL" id="CAJVCH010559150">
    <property type="protein sequence ID" value="CAG7831168.1"/>
    <property type="molecule type" value="Genomic_DNA"/>
</dbReference>
<reference evidence="1" key="1">
    <citation type="submission" date="2021-06" db="EMBL/GenBank/DDBJ databases">
        <authorList>
            <person name="Hodson N. C."/>
            <person name="Mongue J. A."/>
            <person name="Jaron S. K."/>
        </authorList>
    </citation>
    <scope>NUCLEOTIDE SEQUENCE</scope>
</reference>